<gene>
    <name evidence="2" type="ORF">C9I94_08995</name>
</gene>
<reference evidence="2 3" key="1">
    <citation type="submission" date="2018-01" db="EMBL/GenBank/DDBJ databases">
        <title>Whole genome sequencing of Histamine producing bacteria.</title>
        <authorList>
            <person name="Butler K."/>
        </authorList>
    </citation>
    <scope>NUCLEOTIDE SEQUENCE [LARGE SCALE GENOMIC DNA]</scope>
    <source>
        <strain evidence="2 3">DSM 24669</strain>
    </source>
</reference>
<protein>
    <submittedName>
        <fullName evidence="2">YdcF family protein</fullName>
    </submittedName>
</protein>
<feature type="domain" description="DUF218" evidence="1">
    <location>
        <begin position="26"/>
        <end position="144"/>
    </location>
</feature>
<dbReference type="PANTHER" id="PTHR30336:SF20">
    <property type="entry name" value="DUF218 DOMAIN-CONTAINING PROTEIN"/>
    <property type="match status" value="1"/>
</dbReference>
<evidence type="ECO:0000259" key="1">
    <source>
        <dbReference type="Pfam" id="PF02698"/>
    </source>
</evidence>
<sequence length="218" mass="24751">MAKQLHALAQKVWDYHKLDHTLIKSDCIFVLCSNDVRVAEYAAQLYLDGYAPFIIFSGGVGELTQGMFEGSEAEHFAQIAADLGVPESKILVEPQSTNTGENIQFTQALLENEGLDPQHFILVQKPFMERRTYATFMRQWPNKHCIVTSPAISFDNYPNDVISYSDLINVMLGDLQRIRVYPEFEYAIEQPIPDDVWQAFESLVDVGFKEHLLTLTAS</sequence>
<dbReference type="AlphaFoldDB" id="A0A0J8Y1P7"/>
<organism evidence="2 3">
    <name type="scientific">Photobacterium swingsii</name>
    <dbReference type="NCBI Taxonomy" id="680026"/>
    <lineage>
        <taxon>Bacteria</taxon>
        <taxon>Pseudomonadati</taxon>
        <taxon>Pseudomonadota</taxon>
        <taxon>Gammaproteobacteria</taxon>
        <taxon>Vibrionales</taxon>
        <taxon>Vibrionaceae</taxon>
        <taxon>Photobacterium</taxon>
    </lineage>
</organism>
<dbReference type="InterPro" id="IPR003848">
    <property type="entry name" value="DUF218"/>
</dbReference>
<proteinExistence type="predicted"/>
<dbReference type="Gene3D" id="3.40.50.620">
    <property type="entry name" value="HUPs"/>
    <property type="match status" value="1"/>
</dbReference>
<dbReference type="Proteomes" id="UP000240481">
    <property type="component" value="Unassembled WGS sequence"/>
</dbReference>
<dbReference type="PANTHER" id="PTHR30336">
    <property type="entry name" value="INNER MEMBRANE PROTEIN, PROBABLE PERMEASE"/>
    <property type="match status" value="1"/>
</dbReference>
<dbReference type="OrthoDB" id="2216870at2"/>
<comment type="caution">
    <text evidence="2">The sequence shown here is derived from an EMBL/GenBank/DDBJ whole genome shotgun (WGS) entry which is preliminary data.</text>
</comment>
<dbReference type="RefSeq" id="WP_048897839.1">
    <property type="nucleotide sequence ID" value="NZ_AP024853.1"/>
</dbReference>
<evidence type="ECO:0000313" key="3">
    <source>
        <dbReference type="Proteomes" id="UP000240481"/>
    </source>
</evidence>
<dbReference type="EMBL" id="PYLZ01000004">
    <property type="protein sequence ID" value="PSW24938.1"/>
    <property type="molecule type" value="Genomic_DNA"/>
</dbReference>
<dbReference type="GO" id="GO:0005886">
    <property type="term" value="C:plasma membrane"/>
    <property type="evidence" value="ECO:0007669"/>
    <property type="project" value="TreeGrafter"/>
</dbReference>
<dbReference type="CDD" id="cd06259">
    <property type="entry name" value="YdcF-like"/>
    <property type="match status" value="1"/>
</dbReference>
<evidence type="ECO:0000313" key="2">
    <source>
        <dbReference type="EMBL" id="PSW24938.1"/>
    </source>
</evidence>
<name>A0A0J8Y1P7_9GAMM</name>
<dbReference type="STRING" id="680026.AB733_05380"/>
<keyword evidence="3" id="KW-1185">Reference proteome</keyword>
<accession>A0A0J8Y1P7</accession>
<dbReference type="Pfam" id="PF02698">
    <property type="entry name" value="DUF218"/>
    <property type="match status" value="1"/>
</dbReference>
<dbReference type="InterPro" id="IPR014729">
    <property type="entry name" value="Rossmann-like_a/b/a_fold"/>
</dbReference>
<dbReference type="InterPro" id="IPR051599">
    <property type="entry name" value="Cell_Envelope_Assoc"/>
</dbReference>